<dbReference type="PROSITE" id="PS50850">
    <property type="entry name" value="MFS"/>
    <property type="match status" value="1"/>
</dbReference>
<feature type="transmembrane region" description="Helical" evidence="6">
    <location>
        <begin position="283"/>
        <end position="302"/>
    </location>
</feature>
<evidence type="ECO:0000256" key="3">
    <source>
        <dbReference type="ARBA" id="ARBA00022692"/>
    </source>
</evidence>
<feature type="transmembrane region" description="Helical" evidence="6">
    <location>
        <begin position="175"/>
        <end position="195"/>
    </location>
</feature>
<comment type="subcellular location">
    <subcellularLocation>
        <location evidence="1">Cell membrane</location>
        <topology evidence="1">Multi-pass membrane protein</topology>
    </subcellularLocation>
</comment>
<feature type="domain" description="Major facilitator superfamily (MFS) profile" evidence="7">
    <location>
        <begin position="23"/>
        <end position="393"/>
    </location>
</feature>
<keyword evidence="3 6" id="KW-0812">Transmembrane</keyword>
<feature type="transmembrane region" description="Helical" evidence="6">
    <location>
        <begin position="114"/>
        <end position="135"/>
    </location>
</feature>
<evidence type="ECO:0000259" key="7">
    <source>
        <dbReference type="PROSITE" id="PS50850"/>
    </source>
</evidence>
<dbReference type="InterPro" id="IPR050189">
    <property type="entry name" value="MFS_Efflux_Transporters"/>
</dbReference>
<evidence type="ECO:0000313" key="9">
    <source>
        <dbReference type="Proteomes" id="UP000286931"/>
    </source>
</evidence>
<evidence type="ECO:0000256" key="4">
    <source>
        <dbReference type="ARBA" id="ARBA00022989"/>
    </source>
</evidence>
<evidence type="ECO:0000256" key="2">
    <source>
        <dbReference type="ARBA" id="ARBA00022475"/>
    </source>
</evidence>
<feature type="transmembrane region" description="Helical" evidence="6">
    <location>
        <begin position="215"/>
        <end position="236"/>
    </location>
</feature>
<dbReference type="CDD" id="cd17324">
    <property type="entry name" value="MFS_NepI_like"/>
    <property type="match status" value="1"/>
</dbReference>
<comment type="caution">
    <text evidence="8">The sequence shown here is derived from an EMBL/GenBank/DDBJ whole genome shotgun (WGS) entry which is preliminary data.</text>
</comment>
<reference evidence="8 9" key="1">
    <citation type="submission" date="2018-12" db="EMBL/GenBank/DDBJ databases">
        <title>Draft genome sequence of Embleya hyalina NBRC 13850T.</title>
        <authorList>
            <person name="Komaki H."/>
            <person name="Hosoyama A."/>
            <person name="Kimura A."/>
            <person name="Ichikawa N."/>
            <person name="Tamura T."/>
        </authorList>
    </citation>
    <scope>NUCLEOTIDE SEQUENCE [LARGE SCALE GENOMIC DNA]</scope>
    <source>
        <strain evidence="8 9">NBRC 13850</strain>
    </source>
</reference>
<feature type="transmembrane region" description="Helical" evidence="6">
    <location>
        <begin position="57"/>
        <end position="77"/>
    </location>
</feature>
<dbReference type="SUPFAM" id="SSF103473">
    <property type="entry name" value="MFS general substrate transporter"/>
    <property type="match status" value="1"/>
</dbReference>
<evidence type="ECO:0000313" key="8">
    <source>
        <dbReference type="EMBL" id="GCD97734.1"/>
    </source>
</evidence>
<feature type="transmembrane region" description="Helical" evidence="6">
    <location>
        <begin position="343"/>
        <end position="365"/>
    </location>
</feature>
<name>A0A401YT15_9ACTN</name>
<accession>A0A401YT15</accession>
<dbReference type="Pfam" id="PF07690">
    <property type="entry name" value="MFS_1"/>
    <property type="match status" value="1"/>
</dbReference>
<evidence type="ECO:0000256" key="5">
    <source>
        <dbReference type="ARBA" id="ARBA00023136"/>
    </source>
</evidence>
<dbReference type="InterPro" id="IPR011701">
    <property type="entry name" value="MFS"/>
</dbReference>
<dbReference type="PANTHER" id="PTHR43124:SF3">
    <property type="entry name" value="CHLORAMPHENICOL EFFLUX PUMP RV0191"/>
    <property type="match status" value="1"/>
</dbReference>
<sequence length="408" mass="41869">MVMPKTDQTRSIAAPVPRFPLAGLLALGTAGLITLLTETMPAGVLPAMSRDLGVSESAAGQTVTAFALGALLSALPLTRATIGWPRRHLLLSAVSGFAVTNTITALSHNFVLTLASRFIGGVVAGLLWALLAGYARRMVAPHQRGKAMAIAMAGTPVALSVGVPAATFLAKVVGWRFAFGLTTAATLGLIVWIIATVPNFPGRPKESRLPLTRTLRIPGVAPILLATLTFVLAHNTLYTYIAPLLDSLGMTDRVDAVLLTFGVLSLASIWITGALIDRHLRTLVITSCVLFATAALLLGVSTGSPVPVFVGAAVWGLAFGGAATLLQTAVAEAAGAAGDVAQSLFVTGWNTGIAGSGILGGLLLGGPGASYLGWSALALLLPTLTIVVGARKNGFPARPLHDTDTTPR</sequence>
<feature type="transmembrane region" description="Helical" evidence="6">
    <location>
        <begin position="256"/>
        <end position="276"/>
    </location>
</feature>
<keyword evidence="5 6" id="KW-0472">Membrane</keyword>
<keyword evidence="9" id="KW-1185">Reference proteome</keyword>
<feature type="transmembrane region" description="Helical" evidence="6">
    <location>
        <begin position="147"/>
        <end position="169"/>
    </location>
</feature>
<dbReference type="AlphaFoldDB" id="A0A401YT15"/>
<gene>
    <name evidence="8" type="ORF">EHYA_05430</name>
</gene>
<dbReference type="InterPro" id="IPR020846">
    <property type="entry name" value="MFS_dom"/>
</dbReference>
<evidence type="ECO:0000256" key="1">
    <source>
        <dbReference type="ARBA" id="ARBA00004651"/>
    </source>
</evidence>
<dbReference type="GO" id="GO:0022857">
    <property type="term" value="F:transmembrane transporter activity"/>
    <property type="evidence" value="ECO:0007669"/>
    <property type="project" value="InterPro"/>
</dbReference>
<dbReference type="Gene3D" id="1.20.1250.20">
    <property type="entry name" value="MFS general substrate transporter like domains"/>
    <property type="match status" value="1"/>
</dbReference>
<protein>
    <submittedName>
        <fullName evidence="8">MFS transporter</fullName>
    </submittedName>
</protein>
<dbReference type="OrthoDB" id="2810795at2"/>
<evidence type="ECO:0000256" key="6">
    <source>
        <dbReference type="SAM" id="Phobius"/>
    </source>
</evidence>
<dbReference type="EMBL" id="BIFH01000025">
    <property type="protein sequence ID" value="GCD97734.1"/>
    <property type="molecule type" value="Genomic_DNA"/>
</dbReference>
<dbReference type="InterPro" id="IPR036259">
    <property type="entry name" value="MFS_trans_sf"/>
</dbReference>
<proteinExistence type="predicted"/>
<feature type="transmembrane region" description="Helical" evidence="6">
    <location>
        <begin position="89"/>
        <end position="108"/>
    </location>
</feature>
<keyword evidence="2" id="KW-1003">Cell membrane</keyword>
<feature type="transmembrane region" description="Helical" evidence="6">
    <location>
        <begin position="308"/>
        <end position="331"/>
    </location>
</feature>
<keyword evidence="4 6" id="KW-1133">Transmembrane helix</keyword>
<organism evidence="8 9">
    <name type="scientific">Embleya hyalina</name>
    <dbReference type="NCBI Taxonomy" id="516124"/>
    <lineage>
        <taxon>Bacteria</taxon>
        <taxon>Bacillati</taxon>
        <taxon>Actinomycetota</taxon>
        <taxon>Actinomycetes</taxon>
        <taxon>Kitasatosporales</taxon>
        <taxon>Streptomycetaceae</taxon>
        <taxon>Embleya</taxon>
    </lineage>
</organism>
<feature type="transmembrane region" description="Helical" evidence="6">
    <location>
        <begin position="371"/>
        <end position="390"/>
    </location>
</feature>
<dbReference type="PANTHER" id="PTHR43124">
    <property type="entry name" value="PURINE EFFLUX PUMP PBUE"/>
    <property type="match status" value="1"/>
</dbReference>
<dbReference type="Proteomes" id="UP000286931">
    <property type="component" value="Unassembled WGS sequence"/>
</dbReference>
<dbReference type="GO" id="GO:0005886">
    <property type="term" value="C:plasma membrane"/>
    <property type="evidence" value="ECO:0007669"/>
    <property type="project" value="UniProtKB-SubCell"/>
</dbReference>